<keyword evidence="2" id="KW-1185">Reference proteome</keyword>
<reference evidence="1" key="2">
    <citation type="journal article" date="2020" name="Nat. Commun.">
        <title>Large-scale genome sequencing of mycorrhizal fungi provides insights into the early evolution of symbiotic traits.</title>
        <authorList>
            <person name="Miyauchi S."/>
            <person name="Kiss E."/>
            <person name="Kuo A."/>
            <person name="Drula E."/>
            <person name="Kohler A."/>
            <person name="Sanchez-Garcia M."/>
            <person name="Morin E."/>
            <person name="Andreopoulos B."/>
            <person name="Barry K.W."/>
            <person name="Bonito G."/>
            <person name="Buee M."/>
            <person name="Carver A."/>
            <person name="Chen C."/>
            <person name="Cichocki N."/>
            <person name="Clum A."/>
            <person name="Culley D."/>
            <person name="Crous P.W."/>
            <person name="Fauchery L."/>
            <person name="Girlanda M."/>
            <person name="Hayes R.D."/>
            <person name="Keri Z."/>
            <person name="LaButti K."/>
            <person name="Lipzen A."/>
            <person name="Lombard V."/>
            <person name="Magnuson J."/>
            <person name="Maillard F."/>
            <person name="Murat C."/>
            <person name="Nolan M."/>
            <person name="Ohm R.A."/>
            <person name="Pangilinan J."/>
            <person name="Pereira M.F."/>
            <person name="Perotto S."/>
            <person name="Peter M."/>
            <person name="Pfister S."/>
            <person name="Riley R."/>
            <person name="Sitrit Y."/>
            <person name="Stielow J.B."/>
            <person name="Szollosi G."/>
            <person name="Zifcakova L."/>
            <person name="Stursova M."/>
            <person name="Spatafora J.W."/>
            <person name="Tedersoo L."/>
            <person name="Vaario L.M."/>
            <person name="Yamada A."/>
            <person name="Yan M."/>
            <person name="Wang P."/>
            <person name="Xu J."/>
            <person name="Bruns T."/>
            <person name="Baldrian P."/>
            <person name="Vilgalys R."/>
            <person name="Dunand C."/>
            <person name="Henrissat B."/>
            <person name="Grigoriev I.V."/>
            <person name="Hibbett D."/>
            <person name="Nagy L.G."/>
            <person name="Martin F.M."/>
        </authorList>
    </citation>
    <scope>NUCLEOTIDE SEQUENCE</scope>
    <source>
        <strain evidence="1">P2</strain>
    </source>
</reference>
<dbReference type="Proteomes" id="UP000886501">
    <property type="component" value="Unassembled WGS sequence"/>
</dbReference>
<organism evidence="1 2">
    <name type="scientific">Thelephora ganbajun</name>
    <name type="common">Ganba fungus</name>
    <dbReference type="NCBI Taxonomy" id="370292"/>
    <lineage>
        <taxon>Eukaryota</taxon>
        <taxon>Fungi</taxon>
        <taxon>Dikarya</taxon>
        <taxon>Basidiomycota</taxon>
        <taxon>Agaricomycotina</taxon>
        <taxon>Agaricomycetes</taxon>
        <taxon>Thelephorales</taxon>
        <taxon>Thelephoraceae</taxon>
        <taxon>Thelephora</taxon>
    </lineage>
</organism>
<gene>
    <name evidence="1" type="ORF">BDM02DRAFT_3065088</name>
</gene>
<dbReference type="EMBL" id="MU118054">
    <property type="protein sequence ID" value="KAF9646567.1"/>
    <property type="molecule type" value="Genomic_DNA"/>
</dbReference>
<protein>
    <submittedName>
        <fullName evidence="1">Ankyrin</fullName>
    </submittedName>
</protein>
<feature type="non-terminal residue" evidence="1">
    <location>
        <position position="1"/>
    </location>
</feature>
<evidence type="ECO:0000313" key="1">
    <source>
        <dbReference type="EMBL" id="KAF9646567.1"/>
    </source>
</evidence>
<sequence length="60" mass="6500">GQTLLHLACFLDYSDLVSFLITRGIDMDARDRNGCTALHFAALNGSKECARLLLIAGADM</sequence>
<accession>A0ACB6ZAQ0</accession>
<reference evidence="1" key="1">
    <citation type="submission" date="2019-10" db="EMBL/GenBank/DDBJ databases">
        <authorList>
            <consortium name="DOE Joint Genome Institute"/>
            <person name="Kuo A."/>
            <person name="Miyauchi S."/>
            <person name="Kiss E."/>
            <person name="Drula E."/>
            <person name="Kohler A."/>
            <person name="Sanchez-Garcia M."/>
            <person name="Andreopoulos B."/>
            <person name="Barry K.W."/>
            <person name="Bonito G."/>
            <person name="Buee M."/>
            <person name="Carver A."/>
            <person name="Chen C."/>
            <person name="Cichocki N."/>
            <person name="Clum A."/>
            <person name="Culley D."/>
            <person name="Crous P.W."/>
            <person name="Fauchery L."/>
            <person name="Girlanda M."/>
            <person name="Hayes R."/>
            <person name="Keri Z."/>
            <person name="Labutti K."/>
            <person name="Lipzen A."/>
            <person name="Lombard V."/>
            <person name="Magnuson J."/>
            <person name="Maillard F."/>
            <person name="Morin E."/>
            <person name="Murat C."/>
            <person name="Nolan M."/>
            <person name="Ohm R."/>
            <person name="Pangilinan J."/>
            <person name="Pereira M."/>
            <person name="Perotto S."/>
            <person name="Peter M."/>
            <person name="Riley R."/>
            <person name="Sitrit Y."/>
            <person name="Stielow B."/>
            <person name="Szollosi G."/>
            <person name="Zifcakova L."/>
            <person name="Stursova M."/>
            <person name="Spatafora J.W."/>
            <person name="Tedersoo L."/>
            <person name="Vaario L.-M."/>
            <person name="Yamada A."/>
            <person name="Yan M."/>
            <person name="Wang P."/>
            <person name="Xu J."/>
            <person name="Bruns T."/>
            <person name="Baldrian P."/>
            <person name="Vilgalys R."/>
            <person name="Henrissat B."/>
            <person name="Grigoriev I.V."/>
            <person name="Hibbett D."/>
            <person name="Nagy L.G."/>
            <person name="Martin F.M."/>
        </authorList>
    </citation>
    <scope>NUCLEOTIDE SEQUENCE</scope>
    <source>
        <strain evidence="1">P2</strain>
    </source>
</reference>
<evidence type="ECO:0000313" key="2">
    <source>
        <dbReference type="Proteomes" id="UP000886501"/>
    </source>
</evidence>
<feature type="non-terminal residue" evidence="1">
    <location>
        <position position="60"/>
    </location>
</feature>
<proteinExistence type="predicted"/>
<comment type="caution">
    <text evidence="1">The sequence shown here is derived from an EMBL/GenBank/DDBJ whole genome shotgun (WGS) entry which is preliminary data.</text>
</comment>
<name>A0ACB6ZAQ0_THEGA</name>